<evidence type="ECO:0000313" key="9">
    <source>
        <dbReference type="Proteomes" id="UP000239814"/>
    </source>
</evidence>
<dbReference type="AlphaFoldDB" id="A0A2S0KJA8"/>
<reference evidence="8 9" key="1">
    <citation type="submission" date="2018-03" db="EMBL/GenBank/DDBJ databases">
        <title>Characteristics and genome of n-alkane degrading marine bacteria Gordonia iterans isolated from crude oil contaminated in Tae-an, South Korea.</title>
        <authorList>
            <person name="Lee S.-S."/>
            <person name="Kim H."/>
        </authorList>
    </citation>
    <scope>NUCLEOTIDE SEQUENCE [LARGE SCALE GENOMIC DNA]</scope>
    <source>
        <strain evidence="8 9">Co17</strain>
    </source>
</reference>
<keyword evidence="4" id="KW-0238">DNA-binding</keyword>
<dbReference type="Gene3D" id="1.10.1740.10">
    <property type="match status" value="1"/>
</dbReference>
<comment type="similarity">
    <text evidence="1">Belongs to the sigma-70 factor family. ECF subfamily.</text>
</comment>
<keyword evidence="2" id="KW-0805">Transcription regulation</keyword>
<dbReference type="InterPro" id="IPR007627">
    <property type="entry name" value="RNA_pol_sigma70_r2"/>
</dbReference>
<dbReference type="Proteomes" id="UP000239814">
    <property type="component" value="Chromosome"/>
</dbReference>
<feature type="domain" description="RNA polymerase sigma-70 region 2" evidence="6">
    <location>
        <begin position="30"/>
        <end position="96"/>
    </location>
</feature>
<dbReference type="GO" id="GO:0006352">
    <property type="term" value="P:DNA-templated transcription initiation"/>
    <property type="evidence" value="ECO:0007669"/>
    <property type="project" value="InterPro"/>
</dbReference>
<evidence type="ECO:0000259" key="7">
    <source>
        <dbReference type="Pfam" id="PF08281"/>
    </source>
</evidence>
<organism evidence="8 9">
    <name type="scientific">Gordonia iterans</name>
    <dbReference type="NCBI Taxonomy" id="1004901"/>
    <lineage>
        <taxon>Bacteria</taxon>
        <taxon>Bacillati</taxon>
        <taxon>Actinomycetota</taxon>
        <taxon>Actinomycetes</taxon>
        <taxon>Mycobacteriales</taxon>
        <taxon>Gordoniaceae</taxon>
        <taxon>Gordonia</taxon>
    </lineage>
</organism>
<proteinExistence type="inferred from homology"/>
<evidence type="ECO:0000256" key="2">
    <source>
        <dbReference type="ARBA" id="ARBA00023015"/>
    </source>
</evidence>
<dbReference type="Pfam" id="PF08281">
    <property type="entry name" value="Sigma70_r4_2"/>
    <property type="match status" value="1"/>
</dbReference>
<dbReference type="EMBL" id="CP027433">
    <property type="protein sequence ID" value="AVM01772.1"/>
    <property type="molecule type" value="Genomic_DNA"/>
</dbReference>
<accession>A0A2S0KJA8</accession>
<gene>
    <name evidence="8" type="ORF">C6V83_17415</name>
</gene>
<protein>
    <submittedName>
        <fullName evidence="8">RNA polymerase sigma factor SigM</fullName>
    </submittedName>
</protein>
<evidence type="ECO:0000259" key="6">
    <source>
        <dbReference type="Pfam" id="PF04542"/>
    </source>
</evidence>
<keyword evidence="9" id="KW-1185">Reference proteome</keyword>
<keyword evidence="5" id="KW-0804">Transcription</keyword>
<dbReference type="RefSeq" id="WP_105943475.1">
    <property type="nucleotide sequence ID" value="NZ_CP027433.1"/>
</dbReference>
<sequence>MSRGMVQQKVSDHGLLSAASRGDGTAFRELFERHKAYLWSIALRTTGDRDDAEDALQDALLSIFRTAGNFRCDSSVLVWMHRVVVNSCFDRLRRRRTHATNPLPEFDNDLPDDTPIDFTEHVDLRLSIGRALDVLPPGQRAAIIAVDIQGLSIDETAARLGIAPGTVKSRCARGRLKLAGVLGHLRDPD</sequence>
<dbReference type="InterPro" id="IPR039425">
    <property type="entry name" value="RNA_pol_sigma-70-like"/>
</dbReference>
<dbReference type="PANTHER" id="PTHR43133">
    <property type="entry name" value="RNA POLYMERASE ECF-TYPE SIGMA FACTO"/>
    <property type="match status" value="1"/>
</dbReference>
<dbReference type="InterPro" id="IPR013324">
    <property type="entry name" value="RNA_pol_sigma_r3/r4-like"/>
</dbReference>
<dbReference type="OrthoDB" id="9780326at2"/>
<dbReference type="InterPro" id="IPR036388">
    <property type="entry name" value="WH-like_DNA-bd_sf"/>
</dbReference>
<evidence type="ECO:0000256" key="3">
    <source>
        <dbReference type="ARBA" id="ARBA00023082"/>
    </source>
</evidence>
<dbReference type="SUPFAM" id="SSF88659">
    <property type="entry name" value="Sigma3 and sigma4 domains of RNA polymerase sigma factors"/>
    <property type="match status" value="1"/>
</dbReference>
<evidence type="ECO:0000256" key="5">
    <source>
        <dbReference type="ARBA" id="ARBA00023163"/>
    </source>
</evidence>
<dbReference type="GO" id="GO:0016987">
    <property type="term" value="F:sigma factor activity"/>
    <property type="evidence" value="ECO:0007669"/>
    <property type="project" value="UniProtKB-KW"/>
</dbReference>
<dbReference type="InterPro" id="IPR014284">
    <property type="entry name" value="RNA_pol_sigma-70_dom"/>
</dbReference>
<dbReference type="InterPro" id="IPR013249">
    <property type="entry name" value="RNA_pol_sigma70_r4_t2"/>
</dbReference>
<dbReference type="GO" id="GO:0003677">
    <property type="term" value="F:DNA binding"/>
    <property type="evidence" value="ECO:0007669"/>
    <property type="project" value="UniProtKB-KW"/>
</dbReference>
<name>A0A2S0KJA8_9ACTN</name>
<evidence type="ECO:0000256" key="4">
    <source>
        <dbReference type="ARBA" id="ARBA00023125"/>
    </source>
</evidence>
<dbReference type="NCBIfam" id="NF007225">
    <property type="entry name" value="PRK09643.1"/>
    <property type="match status" value="1"/>
</dbReference>
<dbReference type="KEGG" id="git:C6V83_17415"/>
<evidence type="ECO:0000256" key="1">
    <source>
        <dbReference type="ARBA" id="ARBA00010641"/>
    </source>
</evidence>
<dbReference type="Gene3D" id="1.10.10.10">
    <property type="entry name" value="Winged helix-like DNA-binding domain superfamily/Winged helix DNA-binding domain"/>
    <property type="match status" value="1"/>
</dbReference>
<dbReference type="CDD" id="cd06171">
    <property type="entry name" value="Sigma70_r4"/>
    <property type="match status" value="1"/>
</dbReference>
<dbReference type="SUPFAM" id="SSF88946">
    <property type="entry name" value="Sigma2 domain of RNA polymerase sigma factors"/>
    <property type="match status" value="1"/>
</dbReference>
<dbReference type="InterPro" id="IPR013325">
    <property type="entry name" value="RNA_pol_sigma_r2"/>
</dbReference>
<keyword evidence="3" id="KW-0731">Sigma factor</keyword>
<feature type="domain" description="RNA polymerase sigma factor 70 region 4 type 2" evidence="7">
    <location>
        <begin position="126"/>
        <end position="178"/>
    </location>
</feature>
<evidence type="ECO:0000313" key="8">
    <source>
        <dbReference type="EMBL" id="AVM01772.1"/>
    </source>
</evidence>
<dbReference type="Pfam" id="PF04542">
    <property type="entry name" value="Sigma70_r2"/>
    <property type="match status" value="1"/>
</dbReference>
<dbReference type="PANTHER" id="PTHR43133:SF50">
    <property type="entry name" value="ECF RNA POLYMERASE SIGMA FACTOR SIGM"/>
    <property type="match status" value="1"/>
</dbReference>
<dbReference type="NCBIfam" id="TIGR02937">
    <property type="entry name" value="sigma70-ECF"/>
    <property type="match status" value="1"/>
</dbReference>